<dbReference type="OrthoDB" id="10538673at2759"/>
<proteinExistence type="predicted"/>
<dbReference type="Proteomes" id="UP000024635">
    <property type="component" value="Unassembled WGS sequence"/>
</dbReference>
<evidence type="ECO:0000313" key="2">
    <source>
        <dbReference type="Proteomes" id="UP000024635"/>
    </source>
</evidence>
<dbReference type="EMBL" id="JARK01001404">
    <property type="protein sequence ID" value="EYC07980.1"/>
    <property type="molecule type" value="Genomic_DNA"/>
</dbReference>
<sequence length="132" mass="14291">MLIKLVCATKSTMPPVDLPTASSAPSLRTDCMYFVTTMLSSSFEVASKNEMLVFFVLSLMVSYSWATDCFESVKNLPNLDQLKACAQSPAEQLPQCVGNYFTSVSSDPSNTMGALLNPQTLLDAVKCSVNTL</sequence>
<reference evidence="2" key="1">
    <citation type="journal article" date="2015" name="Nat. Genet.">
        <title>The genome and transcriptome of the zoonotic hookworm Ancylostoma ceylanicum identify infection-specific gene families.</title>
        <authorList>
            <person name="Schwarz E.M."/>
            <person name="Hu Y."/>
            <person name="Antoshechkin I."/>
            <person name="Miller M.M."/>
            <person name="Sternberg P.W."/>
            <person name="Aroian R.V."/>
        </authorList>
    </citation>
    <scope>NUCLEOTIDE SEQUENCE</scope>
    <source>
        <strain evidence="2">HY135</strain>
    </source>
</reference>
<comment type="caution">
    <text evidence="1">The sequence shown here is derived from an EMBL/GenBank/DDBJ whole genome shotgun (WGS) entry which is preliminary data.</text>
</comment>
<keyword evidence="2" id="KW-1185">Reference proteome</keyword>
<accession>A0A016TYU3</accession>
<name>A0A016TYU3_9BILA</name>
<gene>
    <name evidence="1" type="primary">Acey_s0068.g232</name>
    <name evidence="1" type="ORF">Y032_0068g232</name>
</gene>
<dbReference type="AlphaFoldDB" id="A0A016TYU3"/>
<evidence type="ECO:0000313" key="1">
    <source>
        <dbReference type="EMBL" id="EYC07980.1"/>
    </source>
</evidence>
<protein>
    <submittedName>
        <fullName evidence="1">Uncharacterized protein</fullName>
    </submittedName>
</protein>
<organism evidence="1 2">
    <name type="scientific">Ancylostoma ceylanicum</name>
    <dbReference type="NCBI Taxonomy" id="53326"/>
    <lineage>
        <taxon>Eukaryota</taxon>
        <taxon>Metazoa</taxon>
        <taxon>Ecdysozoa</taxon>
        <taxon>Nematoda</taxon>
        <taxon>Chromadorea</taxon>
        <taxon>Rhabditida</taxon>
        <taxon>Rhabditina</taxon>
        <taxon>Rhabditomorpha</taxon>
        <taxon>Strongyloidea</taxon>
        <taxon>Ancylostomatidae</taxon>
        <taxon>Ancylostomatinae</taxon>
        <taxon>Ancylostoma</taxon>
    </lineage>
</organism>